<dbReference type="AlphaFoldDB" id="A0AAD7GYW5"/>
<dbReference type="EMBL" id="JARKIE010000004">
    <property type="protein sequence ID" value="KAJ7708177.1"/>
    <property type="molecule type" value="Genomic_DNA"/>
</dbReference>
<sequence length="220" mass="25136">MGIPQRDSYLALFIACGSESGPTIDAQPSAIAQSSIANRLHSPLRSFKGEHKFDNGNNAFPVHYPLSDCWPYLDIATHPGIGRGVKYSDYQGSLKDICRHWYTDPTLPEPWSTDWLYWPALFTLFGQSVDGKLKVKIIFEYVFGVSGTVKPVMFLRGFNDLFFFRAGGRYYCFDDGVFTVHRMDFESPKEFLAHVLQVEEKEYWPDVDVPKRPGTAIRYI</sequence>
<accession>A0AAD7GYW5</accession>
<proteinExistence type="predicted"/>
<evidence type="ECO:0000313" key="2">
    <source>
        <dbReference type="Proteomes" id="UP001221757"/>
    </source>
</evidence>
<name>A0AAD7GYW5_MYCRO</name>
<comment type="caution">
    <text evidence="1">The sequence shown here is derived from an EMBL/GenBank/DDBJ whole genome shotgun (WGS) entry which is preliminary data.</text>
</comment>
<protein>
    <submittedName>
        <fullName evidence="1">Uncharacterized protein</fullName>
    </submittedName>
</protein>
<reference evidence="1" key="1">
    <citation type="submission" date="2023-03" db="EMBL/GenBank/DDBJ databases">
        <title>Massive genome expansion in bonnet fungi (Mycena s.s.) driven by repeated elements and novel gene families across ecological guilds.</title>
        <authorList>
            <consortium name="Lawrence Berkeley National Laboratory"/>
            <person name="Harder C.B."/>
            <person name="Miyauchi S."/>
            <person name="Viragh M."/>
            <person name="Kuo A."/>
            <person name="Thoen E."/>
            <person name="Andreopoulos B."/>
            <person name="Lu D."/>
            <person name="Skrede I."/>
            <person name="Drula E."/>
            <person name="Henrissat B."/>
            <person name="Morin E."/>
            <person name="Kohler A."/>
            <person name="Barry K."/>
            <person name="LaButti K."/>
            <person name="Morin E."/>
            <person name="Salamov A."/>
            <person name="Lipzen A."/>
            <person name="Mereny Z."/>
            <person name="Hegedus B."/>
            <person name="Baldrian P."/>
            <person name="Stursova M."/>
            <person name="Weitz H."/>
            <person name="Taylor A."/>
            <person name="Grigoriev I.V."/>
            <person name="Nagy L.G."/>
            <person name="Martin F."/>
            <person name="Kauserud H."/>
        </authorList>
    </citation>
    <scope>NUCLEOTIDE SEQUENCE</scope>
    <source>
        <strain evidence="1">CBHHK067</strain>
    </source>
</reference>
<dbReference type="Proteomes" id="UP001221757">
    <property type="component" value="Unassembled WGS sequence"/>
</dbReference>
<keyword evidence="2" id="KW-1185">Reference proteome</keyword>
<evidence type="ECO:0000313" key="1">
    <source>
        <dbReference type="EMBL" id="KAJ7708177.1"/>
    </source>
</evidence>
<organism evidence="1 2">
    <name type="scientific">Mycena rosella</name>
    <name type="common">Pink bonnet</name>
    <name type="synonym">Agaricus rosellus</name>
    <dbReference type="NCBI Taxonomy" id="1033263"/>
    <lineage>
        <taxon>Eukaryota</taxon>
        <taxon>Fungi</taxon>
        <taxon>Dikarya</taxon>
        <taxon>Basidiomycota</taxon>
        <taxon>Agaricomycotina</taxon>
        <taxon>Agaricomycetes</taxon>
        <taxon>Agaricomycetidae</taxon>
        <taxon>Agaricales</taxon>
        <taxon>Marasmiineae</taxon>
        <taxon>Mycenaceae</taxon>
        <taxon>Mycena</taxon>
    </lineage>
</organism>
<gene>
    <name evidence="1" type="ORF">B0H17DRAFT_1124950</name>
</gene>